<feature type="domain" description="AB hydrolase-1" evidence="3">
    <location>
        <begin position="14"/>
        <end position="236"/>
    </location>
</feature>
<accession>A0ABW4AYW7</accession>
<evidence type="ECO:0000259" key="3">
    <source>
        <dbReference type="Pfam" id="PF00561"/>
    </source>
</evidence>
<dbReference type="EMBL" id="JBHTMN010000004">
    <property type="protein sequence ID" value="MFD1382443.1"/>
    <property type="molecule type" value="Genomic_DNA"/>
</dbReference>
<dbReference type="InterPro" id="IPR019913">
    <property type="entry name" value="Pyrimidine_utilisation_RutD"/>
</dbReference>
<dbReference type="InterPro" id="IPR050266">
    <property type="entry name" value="AB_hydrolase_sf"/>
</dbReference>
<dbReference type="Pfam" id="PF00561">
    <property type="entry name" value="Abhydrolase_1"/>
    <property type="match status" value="1"/>
</dbReference>
<evidence type="ECO:0000256" key="2">
    <source>
        <dbReference type="HAMAP-Rule" id="MF_00832"/>
    </source>
</evidence>
<dbReference type="PANTHER" id="PTHR43798:SF33">
    <property type="entry name" value="HYDROLASE, PUTATIVE (AFU_ORTHOLOGUE AFUA_2G14860)-RELATED"/>
    <property type="match status" value="1"/>
</dbReference>
<comment type="function">
    <text evidence="2">Involved in pyrimidine catabolism. May facilitate the hydrolysis of carbamate, a reaction that can also occur spontaneously.</text>
</comment>
<dbReference type="Proteomes" id="UP001597059">
    <property type="component" value="Unassembled WGS sequence"/>
</dbReference>
<comment type="similarity">
    <text evidence="2">Belongs to the AB hydrolase superfamily. Hydrolase RutD family.</text>
</comment>
<name>A0ABW4AYW7_9GAMM</name>
<dbReference type="HAMAP" id="MF_00832">
    <property type="entry name" value="RutD"/>
    <property type="match status" value="1"/>
</dbReference>
<dbReference type="RefSeq" id="WP_377365436.1">
    <property type="nucleotide sequence ID" value="NZ_JBHTMN010000004.1"/>
</dbReference>
<evidence type="ECO:0000313" key="4">
    <source>
        <dbReference type="EMBL" id="MFD1382443.1"/>
    </source>
</evidence>
<evidence type="ECO:0000313" key="5">
    <source>
        <dbReference type="Proteomes" id="UP001597059"/>
    </source>
</evidence>
<organism evidence="4 5">
    <name type="scientific">Rhodanobacter aciditrophus</name>
    <dbReference type="NCBI Taxonomy" id="1623218"/>
    <lineage>
        <taxon>Bacteria</taxon>
        <taxon>Pseudomonadati</taxon>
        <taxon>Pseudomonadota</taxon>
        <taxon>Gammaproteobacteria</taxon>
        <taxon>Lysobacterales</taxon>
        <taxon>Rhodanobacteraceae</taxon>
        <taxon>Rhodanobacter</taxon>
    </lineage>
</organism>
<gene>
    <name evidence="2 4" type="primary">rutD</name>
    <name evidence="4" type="ORF">ACFQ45_03645</name>
</gene>
<reference evidence="5" key="1">
    <citation type="journal article" date="2019" name="Int. J. Syst. Evol. Microbiol.">
        <title>The Global Catalogue of Microorganisms (GCM) 10K type strain sequencing project: providing services to taxonomists for standard genome sequencing and annotation.</title>
        <authorList>
            <consortium name="The Broad Institute Genomics Platform"/>
            <consortium name="The Broad Institute Genome Sequencing Center for Infectious Disease"/>
            <person name="Wu L."/>
            <person name="Ma J."/>
        </authorList>
    </citation>
    <scope>NUCLEOTIDE SEQUENCE [LARGE SCALE GENOMIC DNA]</scope>
    <source>
        <strain evidence="5">JCM 30774</strain>
    </source>
</reference>
<dbReference type="InterPro" id="IPR000073">
    <property type="entry name" value="AB_hydrolase_1"/>
</dbReference>
<keyword evidence="1 2" id="KW-0378">Hydrolase</keyword>
<proteinExistence type="inferred from homology"/>
<sequence>MYYEIHGDPAHSEAILLSSGLGGSHHYWQAQVPELAKRFKVIIYDHYGTGKSMGTLPEGYNMAQMAAEIETVMAQTETERAHILGHALGGLMGLQLAIQSPEKVASLLLINAWAKTDDHTKRCFEIRQSILKQSGLAMYLKAQPLFLYPSEWMKTNRALLDRELDHLLSSDFSEDNLLTRIAAIEAFDVSQSLPSVTCPVGLVATKDDLLVPYSCSLELDKTLTHSSLYLLEHGGHGCNVTEPEAFNQLLETFYDALR</sequence>
<dbReference type="InterPro" id="IPR029058">
    <property type="entry name" value="AB_hydrolase_fold"/>
</dbReference>
<comment type="catalytic activity">
    <reaction evidence="2">
        <text>carbamate + 2 H(+) = NH4(+) + CO2</text>
        <dbReference type="Rhea" id="RHEA:15649"/>
        <dbReference type="ChEBI" id="CHEBI:13941"/>
        <dbReference type="ChEBI" id="CHEBI:15378"/>
        <dbReference type="ChEBI" id="CHEBI:16526"/>
        <dbReference type="ChEBI" id="CHEBI:28938"/>
    </reaction>
</comment>
<dbReference type="NCBIfam" id="TIGR03611">
    <property type="entry name" value="RutD"/>
    <property type="match status" value="1"/>
</dbReference>
<dbReference type="PANTHER" id="PTHR43798">
    <property type="entry name" value="MONOACYLGLYCEROL LIPASE"/>
    <property type="match status" value="1"/>
</dbReference>
<dbReference type="PRINTS" id="PR00111">
    <property type="entry name" value="ABHYDROLASE"/>
</dbReference>
<dbReference type="SUPFAM" id="SSF53474">
    <property type="entry name" value="alpha/beta-Hydrolases"/>
    <property type="match status" value="1"/>
</dbReference>
<protein>
    <recommendedName>
        <fullName evidence="2">Putative carbamate hydrolase RutD</fullName>
        <ecNumber evidence="2">3.5.1.-</ecNumber>
    </recommendedName>
    <alternativeName>
        <fullName evidence="2">Aminohydrolase</fullName>
    </alternativeName>
</protein>
<keyword evidence="5" id="KW-1185">Reference proteome</keyword>
<dbReference type="Gene3D" id="3.40.50.1820">
    <property type="entry name" value="alpha/beta hydrolase"/>
    <property type="match status" value="1"/>
</dbReference>
<evidence type="ECO:0000256" key="1">
    <source>
        <dbReference type="ARBA" id="ARBA00022801"/>
    </source>
</evidence>
<dbReference type="EC" id="3.5.1.-" evidence="2"/>
<comment type="caution">
    <text evidence="4">The sequence shown here is derived from an EMBL/GenBank/DDBJ whole genome shotgun (WGS) entry which is preliminary data.</text>
</comment>